<accession>A0A1L8SXP9</accession>
<dbReference type="InterPro" id="IPR015018">
    <property type="entry name" value="DUF1905"/>
</dbReference>
<protein>
    <recommendedName>
        <fullName evidence="3">DUF1905 domain-containing protein</fullName>
    </recommendedName>
</protein>
<evidence type="ECO:0008006" key="3">
    <source>
        <dbReference type="Google" id="ProtNLM"/>
    </source>
</evidence>
<organism evidence="1 2">
    <name type="scientific">Enterococcus devriesei</name>
    <dbReference type="NCBI Taxonomy" id="319970"/>
    <lineage>
        <taxon>Bacteria</taxon>
        <taxon>Bacillati</taxon>
        <taxon>Bacillota</taxon>
        <taxon>Bacilli</taxon>
        <taxon>Lactobacillales</taxon>
        <taxon>Enterococcaceae</taxon>
        <taxon>Enterococcus</taxon>
    </lineage>
</organism>
<dbReference type="Proteomes" id="UP000183700">
    <property type="component" value="Unassembled WGS sequence"/>
</dbReference>
<comment type="caution">
    <text evidence="1">The sequence shown here is derived from an EMBL/GenBank/DDBJ whole genome shotgun (WGS) entry which is preliminary data.</text>
</comment>
<dbReference type="STRING" id="319970.RV00_GL001221"/>
<evidence type="ECO:0000313" key="1">
    <source>
        <dbReference type="EMBL" id="OJG36776.1"/>
    </source>
</evidence>
<dbReference type="EMBL" id="JXKM01000002">
    <property type="protein sequence ID" value="OJG36776.1"/>
    <property type="molecule type" value="Genomic_DNA"/>
</dbReference>
<dbReference type="Gene3D" id="2.40.30.100">
    <property type="entry name" value="AF2212/PG0164-like"/>
    <property type="match status" value="1"/>
</dbReference>
<gene>
    <name evidence="1" type="ORF">RV00_GL001221</name>
</gene>
<evidence type="ECO:0000313" key="2">
    <source>
        <dbReference type="Proteomes" id="UP000183700"/>
    </source>
</evidence>
<name>A0A1L8SXP9_9ENTE</name>
<dbReference type="InterPro" id="IPR037079">
    <property type="entry name" value="AF2212/PG0164-like_sf"/>
</dbReference>
<dbReference type="Pfam" id="PF08922">
    <property type="entry name" value="DUF1905"/>
    <property type="match status" value="1"/>
</dbReference>
<dbReference type="SUPFAM" id="SSF141694">
    <property type="entry name" value="AF2212/PG0164-like"/>
    <property type="match status" value="1"/>
</dbReference>
<proteinExistence type="predicted"/>
<keyword evidence="2" id="KW-1185">Reference proteome</keyword>
<sequence>MPSEIGKGGAYIIFPYDIREEFGAGRVKVQATFDGIVYEGSIVNMGIKDQAGNTCYILGIRKAIRQKLNKTFGDKVTVTVERRSE</sequence>
<reference evidence="1 2" key="1">
    <citation type="submission" date="2014-12" db="EMBL/GenBank/DDBJ databases">
        <title>Draft genome sequences of 29 type strains of Enterococci.</title>
        <authorList>
            <person name="Zhong Z."/>
            <person name="Sun Z."/>
            <person name="Liu W."/>
            <person name="Zhang W."/>
            <person name="Zhang H."/>
        </authorList>
    </citation>
    <scope>NUCLEOTIDE SEQUENCE [LARGE SCALE GENOMIC DNA]</scope>
    <source>
        <strain evidence="1 2">DSM 22802</strain>
    </source>
</reference>
<dbReference type="AlphaFoldDB" id="A0A1L8SXP9"/>